<evidence type="ECO:0000313" key="2">
    <source>
        <dbReference type="Proteomes" id="UP001386955"/>
    </source>
</evidence>
<reference evidence="1 2" key="1">
    <citation type="submission" date="2024-01" db="EMBL/GenBank/DDBJ databases">
        <title>The genomes of 5 underutilized Papilionoideae crops provide insights into root nodulation and disease resistanc.</title>
        <authorList>
            <person name="Jiang F."/>
        </authorList>
    </citation>
    <scope>NUCLEOTIDE SEQUENCE [LARGE SCALE GENOMIC DNA]</scope>
    <source>
        <strain evidence="1">DUOXIRENSHENG_FW03</strain>
        <tissue evidence="1">Leaves</tissue>
    </source>
</reference>
<comment type="caution">
    <text evidence="1">The sequence shown here is derived from an EMBL/GenBank/DDBJ whole genome shotgun (WGS) entry which is preliminary data.</text>
</comment>
<keyword evidence="2" id="KW-1185">Reference proteome</keyword>
<dbReference type="EMBL" id="JAYMYS010000002">
    <property type="protein sequence ID" value="KAK7405659.1"/>
    <property type="molecule type" value="Genomic_DNA"/>
</dbReference>
<protein>
    <submittedName>
        <fullName evidence="1">Uncharacterized protein</fullName>
    </submittedName>
</protein>
<proteinExistence type="predicted"/>
<sequence>MAEREHKHYNDGEPDRCEDMELCKIDVDAFVDMFVEQDGNTNESVDNDENEVAIDNNIKVEVFAKE</sequence>
<organism evidence="1 2">
    <name type="scientific">Psophocarpus tetragonolobus</name>
    <name type="common">Winged bean</name>
    <name type="synonym">Dolichos tetragonolobus</name>
    <dbReference type="NCBI Taxonomy" id="3891"/>
    <lineage>
        <taxon>Eukaryota</taxon>
        <taxon>Viridiplantae</taxon>
        <taxon>Streptophyta</taxon>
        <taxon>Embryophyta</taxon>
        <taxon>Tracheophyta</taxon>
        <taxon>Spermatophyta</taxon>
        <taxon>Magnoliopsida</taxon>
        <taxon>eudicotyledons</taxon>
        <taxon>Gunneridae</taxon>
        <taxon>Pentapetalae</taxon>
        <taxon>rosids</taxon>
        <taxon>fabids</taxon>
        <taxon>Fabales</taxon>
        <taxon>Fabaceae</taxon>
        <taxon>Papilionoideae</taxon>
        <taxon>50 kb inversion clade</taxon>
        <taxon>NPAAA clade</taxon>
        <taxon>indigoferoid/millettioid clade</taxon>
        <taxon>Phaseoleae</taxon>
        <taxon>Psophocarpus</taxon>
    </lineage>
</organism>
<evidence type="ECO:0000313" key="1">
    <source>
        <dbReference type="EMBL" id="KAK7405659.1"/>
    </source>
</evidence>
<gene>
    <name evidence="1" type="ORF">VNO78_07237</name>
</gene>
<dbReference type="Proteomes" id="UP001386955">
    <property type="component" value="Unassembled WGS sequence"/>
</dbReference>
<name>A0AAN9SVX7_PSOTE</name>
<dbReference type="AlphaFoldDB" id="A0AAN9SVX7"/>
<accession>A0AAN9SVX7</accession>